<protein>
    <submittedName>
        <fullName evidence="3">Undecaprenyl phosphate 4-deoxy-4-formamido-L-arabinose transferase</fullName>
    </submittedName>
</protein>
<reference evidence="3 4" key="1">
    <citation type="journal article" date="2015" name="Genome Announc.">
        <title>Expanding the biotechnology potential of lactobacilli through comparative genomics of 213 strains and associated genera.</title>
        <authorList>
            <person name="Sun Z."/>
            <person name="Harris H.M."/>
            <person name="McCann A."/>
            <person name="Guo C."/>
            <person name="Argimon S."/>
            <person name="Zhang W."/>
            <person name="Yang X."/>
            <person name="Jeffery I.B."/>
            <person name="Cooney J.C."/>
            <person name="Kagawa T.F."/>
            <person name="Liu W."/>
            <person name="Song Y."/>
            <person name="Salvetti E."/>
            <person name="Wrobel A."/>
            <person name="Rasinkangas P."/>
            <person name="Parkhill J."/>
            <person name="Rea M.C."/>
            <person name="O'Sullivan O."/>
            <person name="Ritari J."/>
            <person name="Douillard F.P."/>
            <person name="Paul Ross R."/>
            <person name="Yang R."/>
            <person name="Briner A.E."/>
            <person name="Felis G.E."/>
            <person name="de Vos W.M."/>
            <person name="Barrangou R."/>
            <person name="Klaenhammer T.R."/>
            <person name="Caufield P.W."/>
            <person name="Cui Y."/>
            <person name="Zhang H."/>
            <person name="O'Toole P.W."/>
        </authorList>
    </citation>
    <scope>NUCLEOTIDE SEQUENCE [LARGE SCALE GENOMIC DNA]</scope>
    <source>
        <strain evidence="3 4">DSM 20190</strain>
    </source>
</reference>
<accession>A0A0R2G7V9</accession>
<dbReference type="SUPFAM" id="SSF53448">
    <property type="entry name" value="Nucleotide-diphospho-sugar transferases"/>
    <property type="match status" value="1"/>
</dbReference>
<keyword evidence="3" id="KW-0808">Transferase</keyword>
<keyword evidence="1" id="KW-0472">Membrane</keyword>
<feature type="domain" description="Glycosyltransferase 2-like" evidence="2">
    <location>
        <begin position="6"/>
        <end position="173"/>
    </location>
</feature>
<keyword evidence="4" id="KW-1185">Reference proteome</keyword>
<sequence length="312" mass="35788">MVNKLSIVVPVYNEEESIPLFMEAVEGVHQQQLTDVEFEYWFIDDGSHDHTLPVLRQMNERFPDRVHYVSFSRNFGKEAALYAGLSKAQGDYVAVMDVDLQDPPELLPQMYRGVAADEWDSIGTRRTSRNGEPPVRTFFSRLFYKLINRISSTQIVEGARDYRVMNRKMVDALLSMPEYNRFSKGLFSWVGFRQKYLEFENKDRVAGKTSWSFWDLLKYSIDGIIDFSQAPLTLVSVMGLISFVLSILGAIFIVIRTLFFADASVAGWPSMVVIMLFIGGIQLLSLGIVGRYIAGIYLESKHRPIYLEKEEK</sequence>
<dbReference type="RefSeq" id="WP_022791167.1">
    <property type="nucleotide sequence ID" value="NZ_ATUU01000001.1"/>
</dbReference>
<dbReference type="PANTHER" id="PTHR48090">
    <property type="entry name" value="UNDECAPRENYL-PHOSPHATE 4-DEOXY-4-FORMAMIDO-L-ARABINOSE TRANSFERASE-RELATED"/>
    <property type="match status" value="1"/>
</dbReference>
<gene>
    <name evidence="3" type="ORF">IV68_GL000138</name>
</gene>
<dbReference type="GO" id="GO:0016740">
    <property type="term" value="F:transferase activity"/>
    <property type="evidence" value="ECO:0007669"/>
    <property type="project" value="UniProtKB-KW"/>
</dbReference>
<dbReference type="InterPro" id="IPR029044">
    <property type="entry name" value="Nucleotide-diphossugar_trans"/>
</dbReference>
<evidence type="ECO:0000259" key="2">
    <source>
        <dbReference type="Pfam" id="PF00535"/>
    </source>
</evidence>
<comment type="caution">
    <text evidence="3">The sequence shown here is derived from an EMBL/GenBank/DDBJ whole genome shotgun (WGS) entry which is preliminary data.</text>
</comment>
<dbReference type="STRING" id="1123500.GCA_000420365_00365"/>
<dbReference type="InParanoid" id="A0A0R2G7V9"/>
<evidence type="ECO:0000313" key="4">
    <source>
        <dbReference type="Proteomes" id="UP000051296"/>
    </source>
</evidence>
<dbReference type="InterPro" id="IPR001173">
    <property type="entry name" value="Glyco_trans_2-like"/>
</dbReference>
<keyword evidence="1" id="KW-0812">Transmembrane</keyword>
<dbReference type="InterPro" id="IPR050256">
    <property type="entry name" value="Glycosyltransferase_2"/>
</dbReference>
<feature type="transmembrane region" description="Helical" evidence="1">
    <location>
        <begin position="234"/>
        <end position="259"/>
    </location>
</feature>
<dbReference type="PANTHER" id="PTHR48090:SF8">
    <property type="entry name" value="GLYCOSYLTRANSFERASE CSBB-RELATED"/>
    <property type="match status" value="1"/>
</dbReference>
<name>A0A0R2G7V9_9LACO</name>
<dbReference type="OrthoDB" id="9807778at2"/>
<dbReference type="CDD" id="cd04187">
    <property type="entry name" value="DPM1_like_bac"/>
    <property type="match status" value="1"/>
</dbReference>
<dbReference type="PATRIC" id="fig|1123500.6.peg.136"/>
<keyword evidence="1" id="KW-1133">Transmembrane helix</keyword>
<dbReference type="Proteomes" id="UP000051296">
    <property type="component" value="Unassembled WGS sequence"/>
</dbReference>
<dbReference type="Pfam" id="PF00535">
    <property type="entry name" value="Glycos_transf_2"/>
    <property type="match status" value="1"/>
</dbReference>
<dbReference type="AlphaFoldDB" id="A0A0R2G7V9"/>
<proteinExistence type="predicted"/>
<evidence type="ECO:0000256" key="1">
    <source>
        <dbReference type="SAM" id="Phobius"/>
    </source>
</evidence>
<dbReference type="EMBL" id="JQAX01000001">
    <property type="protein sequence ID" value="KRN33340.1"/>
    <property type="molecule type" value="Genomic_DNA"/>
</dbReference>
<dbReference type="Gene3D" id="3.90.550.10">
    <property type="entry name" value="Spore Coat Polysaccharide Biosynthesis Protein SpsA, Chain A"/>
    <property type="match status" value="1"/>
</dbReference>
<dbReference type="eggNOG" id="COG0463">
    <property type="taxonomic scope" value="Bacteria"/>
</dbReference>
<feature type="transmembrane region" description="Helical" evidence="1">
    <location>
        <begin position="271"/>
        <end position="294"/>
    </location>
</feature>
<dbReference type="FunCoup" id="A0A0R2G7V9">
    <property type="interactions" value="283"/>
</dbReference>
<organism evidence="3 4">
    <name type="scientific">Weissella halotolerans DSM 20190</name>
    <dbReference type="NCBI Taxonomy" id="1123500"/>
    <lineage>
        <taxon>Bacteria</taxon>
        <taxon>Bacillati</taxon>
        <taxon>Bacillota</taxon>
        <taxon>Bacilli</taxon>
        <taxon>Lactobacillales</taxon>
        <taxon>Lactobacillaceae</taxon>
        <taxon>Weissella</taxon>
    </lineage>
</organism>
<dbReference type="GO" id="GO:0005886">
    <property type="term" value="C:plasma membrane"/>
    <property type="evidence" value="ECO:0007669"/>
    <property type="project" value="TreeGrafter"/>
</dbReference>
<evidence type="ECO:0000313" key="3">
    <source>
        <dbReference type="EMBL" id="KRN33340.1"/>
    </source>
</evidence>